<reference evidence="7 8" key="1">
    <citation type="journal article" date="2014" name="BMC Genomics">
        <title>Comparative genomics of the major fungal agents of human and animal Sporotrichosis: Sporothrix schenckii and Sporothrix brasiliensis.</title>
        <authorList>
            <person name="Teixeira M.M."/>
            <person name="de Almeida L.G."/>
            <person name="Kubitschek-Barreira P."/>
            <person name="Alves F.L."/>
            <person name="Kioshima E.S."/>
            <person name="Abadio A.K."/>
            <person name="Fernandes L."/>
            <person name="Derengowski L.S."/>
            <person name="Ferreira K.S."/>
            <person name="Souza R.C."/>
            <person name="Ruiz J.C."/>
            <person name="de Andrade N.C."/>
            <person name="Paes H.C."/>
            <person name="Nicola A.M."/>
            <person name="Albuquerque P."/>
            <person name="Gerber A.L."/>
            <person name="Martins V.P."/>
            <person name="Peconick L.D."/>
            <person name="Neto A.V."/>
            <person name="Chaucanez C.B."/>
            <person name="Silva P.A."/>
            <person name="Cunha O.L."/>
            <person name="de Oliveira F.F."/>
            <person name="dos Santos T.C."/>
            <person name="Barros A.L."/>
            <person name="Soares M.A."/>
            <person name="de Oliveira L.M."/>
            <person name="Marini M.M."/>
            <person name="Villalobos-Duno H."/>
            <person name="Cunha M.M."/>
            <person name="de Hoog S."/>
            <person name="da Silveira J.F."/>
            <person name="Henrissat B."/>
            <person name="Nino-Vega G.A."/>
            <person name="Cisalpino P.S."/>
            <person name="Mora-Montes H.M."/>
            <person name="Almeida S.R."/>
            <person name="Stajich J.E."/>
            <person name="Lopes-Bezerra L.M."/>
            <person name="Vasconcelos A.T."/>
            <person name="Felipe M.S."/>
        </authorList>
    </citation>
    <scope>NUCLEOTIDE SEQUENCE [LARGE SCALE GENOMIC DNA]</scope>
    <source>
        <strain evidence="7 8">1099-18</strain>
    </source>
</reference>
<evidence type="ECO:0000256" key="1">
    <source>
        <dbReference type="ARBA" id="ARBA00022723"/>
    </source>
</evidence>
<dbReference type="EMBL" id="AXCR01000004">
    <property type="protein sequence ID" value="KJR89001.1"/>
    <property type="molecule type" value="Genomic_DNA"/>
</dbReference>
<dbReference type="PANTHER" id="PTHR47424">
    <property type="entry name" value="REGULATORY PROTEIN GAL4"/>
    <property type="match status" value="1"/>
</dbReference>
<dbReference type="GO" id="GO:0006351">
    <property type="term" value="P:DNA-templated transcription"/>
    <property type="evidence" value="ECO:0007669"/>
    <property type="project" value="InterPro"/>
</dbReference>
<comment type="caution">
    <text evidence="7">The sequence shown here is derived from an EMBL/GenBank/DDBJ whole genome shotgun (WGS) entry which is preliminary data.</text>
</comment>
<feature type="compositionally biased region" description="Polar residues" evidence="5">
    <location>
        <begin position="790"/>
        <end position="800"/>
    </location>
</feature>
<dbReference type="GO" id="GO:0008270">
    <property type="term" value="F:zinc ion binding"/>
    <property type="evidence" value="ECO:0007669"/>
    <property type="project" value="InterPro"/>
</dbReference>
<dbReference type="Gene3D" id="4.10.240.10">
    <property type="entry name" value="Zn(2)-C6 fungal-type DNA-binding domain"/>
    <property type="match status" value="1"/>
</dbReference>
<evidence type="ECO:0000259" key="6">
    <source>
        <dbReference type="PROSITE" id="PS50048"/>
    </source>
</evidence>
<dbReference type="PROSITE" id="PS50048">
    <property type="entry name" value="ZN2_CY6_FUNGAL_2"/>
    <property type="match status" value="1"/>
</dbReference>
<dbReference type="InterPro" id="IPR007219">
    <property type="entry name" value="XnlR_reg_dom"/>
</dbReference>
<evidence type="ECO:0000256" key="3">
    <source>
        <dbReference type="ARBA" id="ARBA00023163"/>
    </source>
</evidence>
<dbReference type="OrthoDB" id="5344325at2759"/>
<keyword evidence="3" id="KW-0804">Transcription</keyword>
<dbReference type="InterPro" id="IPR001138">
    <property type="entry name" value="Zn2Cys6_DnaBD"/>
</dbReference>
<keyword evidence="2" id="KW-0805">Transcription regulation</keyword>
<dbReference type="VEuPathDB" id="FungiDB:SPSK_07008"/>
<accession>A0A0F2MLE5</accession>
<name>A0A0F2MLE5_SPOSC</name>
<sequence length="940" mass="101511">MSTVGSTLTNRKSRRVPAELRQRTENSCDRCKTRKHKCRRITGADSDRCCHCEKYGYECIVTKPRKPRLPPAAAAAAAAATATGVLVEAYSARMEAMEELIKGLVPEADVTSLASLHCVGRELGIPLSSDASQNHSPELTNAQDHDASTTNTLHDSMFEPAGSGMRRTPRRTQPLPGTVTSAFYTSPPPSSPAMSSTSSNHSEALVQDRQGQQQYIGQASSYYFQIHLQTLVGGGRSADAGQMQLFGPNPVDKKDVLLQQHGAAASHAMRDATTSPEAVAELAMEDMTDLHPPANRGVRRLSSGRCGAVQPAAAAAVAAGMELLSGPQSTEVLSSVHAFFEHVNTDFPVLHEVSFLETLDFVMKTKTQSSPGTPRRASLDRVWLCTLYCVMILGRLHLSLATPTTHSPTDDDPDELWLWAQIEALLPTVLFTSSLASIQALLLASLHLHNTNSRDVCWTLTGAALRLGYAIGLHRPGLVDNDTTAASTPPRLRAMRKTIWWTLYAFEQLQVSSHDRPSAVVNRHVQPLPPPSTAGYGHTEHASRLTLLLGRANAMPETVRTNYGGPLAPAVALLRDLTRWHAALPAHLCTDAVRYAPPGIQRAILLLHIQYHYTVCLVARHALLSRYTSLQKGGPRSDSLFGHEGSMPSDSVTELALSSPCSATSIADACQDSGRVAVVLLLQLAELGQFNARTGLDVYYLYSATLVLVLSLICDTAQRKVSAASETRSLFQKSADLARKHRDERQTPGTMRRWLGIIGDLYGGVASKSSGSVQPQTTSSAKASRDSGSKRNSCVVQQPSDDPVLPRVQMQHHTTNASASRLERGSLRPDVAAVPNTLLPGPYGGSHDFIPPAPEVQPAAATLASELELDVAAFSEGRMDMYDGRADFINPPAIPPLVLEFFNTNNTSNAIESTFGTGTADWSFDYYISGMSADSQNVPW</sequence>
<feature type="compositionally biased region" description="Polar residues" evidence="5">
    <location>
        <begin position="768"/>
        <end position="782"/>
    </location>
</feature>
<dbReference type="PROSITE" id="PS00463">
    <property type="entry name" value="ZN2_CY6_FUNGAL_1"/>
    <property type="match status" value="1"/>
</dbReference>
<dbReference type="GeneID" id="27668955"/>
<dbReference type="RefSeq" id="XP_016591677.1">
    <property type="nucleotide sequence ID" value="XM_016733678.1"/>
</dbReference>
<dbReference type="CDD" id="cd12148">
    <property type="entry name" value="fungal_TF_MHR"/>
    <property type="match status" value="1"/>
</dbReference>
<feature type="region of interest" description="Disordered" evidence="5">
    <location>
        <begin position="768"/>
        <end position="823"/>
    </location>
</feature>
<dbReference type="InterPro" id="IPR051127">
    <property type="entry name" value="Fungal_SecMet_Regulators"/>
</dbReference>
<dbReference type="SUPFAM" id="SSF57701">
    <property type="entry name" value="Zn2/Cys6 DNA-binding domain"/>
    <property type="match status" value="1"/>
</dbReference>
<dbReference type="GO" id="GO:0000981">
    <property type="term" value="F:DNA-binding transcription factor activity, RNA polymerase II-specific"/>
    <property type="evidence" value="ECO:0007669"/>
    <property type="project" value="InterPro"/>
</dbReference>
<feature type="compositionally biased region" description="Low complexity" evidence="5">
    <location>
        <begin position="192"/>
        <end position="210"/>
    </location>
</feature>
<protein>
    <recommendedName>
        <fullName evidence="6">Zn(2)-C6 fungal-type domain-containing protein</fullName>
    </recommendedName>
</protein>
<dbReference type="GO" id="GO:0003677">
    <property type="term" value="F:DNA binding"/>
    <property type="evidence" value="ECO:0007669"/>
    <property type="project" value="InterPro"/>
</dbReference>
<dbReference type="SMART" id="SM00906">
    <property type="entry name" value="Fungal_trans"/>
    <property type="match status" value="1"/>
</dbReference>
<dbReference type="Pfam" id="PF04082">
    <property type="entry name" value="Fungal_trans"/>
    <property type="match status" value="1"/>
</dbReference>
<dbReference type="AlphaFoldDB" id="A0A0F2MLE5"/>
<evidence type="ECO:0000313" key="7">
    <source>
        <dbReference type="EMBL" id="KJR89001.1"/>
    </source>
</evidence>
<keyword evidence="4" id="KW-0539">Nucleus</keyword>
<feature type="compositionally biased region" description="Polar residues" evidence="5">
    <location>
        <begin position="129"/>
        <end position="154"/>
    </location>
</feature>
<evidence type="ECO:0000313" key="8">
    <source>
        <dbReference type="Proteomes" id="UP000033710"/>
    </source>
</evidence>
<evidence type="ECO:0000256" key="5">
    <source>
        <dbReference type="SAM" id="MobiDB-lite"/>
    </source>
</evidence>
<organism evidence="7 8">
    <name type="scientific">Sporothrix schenckii 1099-18</name>
    <dbReference type="NCBI Taxonomy" id="1397361"/>
    <lineage>
        <taxon>Eukaryota</taxon>
        <taxon>Fungi</taxon>
        <taxon>Dikarya</taxon>
        <taxon>Ascomycota</taxon>
        <taxon>Pezizomycotina</taxon>
        <taxon>Sordariomycetes</taxon>
        <taxon>Sordariomycetidae</taxon>
        <taxon>Ophiostomatales</taxon>
        <taxon>Ophiostomataceae</taxon>
        <taxon>Sporothrix</taxon>
    </lineage>
</organism>
<feature type="region of interest" description="Disordered" evidence="5">
    <location>
        <begin position="129"/>
        <end position="210"/>
    </location>
</feature>
<gene>
    <name evidence="7" type="ORF">SPSK_07008</name>
</gene>
<evidence type="ECO:0000256" key="2">
    <source>
        <dbReference type="ARBA" id="ARBA00023015"/>
    </source>
</evidence>
<dbReference type="PANTHER" id="PTHR47424:SF6">
    <property type="entry name" value="PROLINE UTILIZATION TRANS-ACTIVATOR"/>
    <property type="match status" value="1"/>
</dbReference>
<reference evidence="7 8" key="2">
    <citation type="journal article" date="2015" name="Eukaryot. Cell">
        <title>Asexual propagation of a virulent clone complex in a human and feline outbreak of sporotrichosis.</title>
        <authorList>
            <person name="Teixeira Mde M."/>
            <person name="Rodrigues A.M."/>
            <person name="Tsui C.K."/>
            <person name="de Almeida L.G."/>
            <person name="Van Diepeningen A.D."/>
            <person name="van den Ende B.G."/>
            <person name="Fernandes G.F."/>
            <person name="Kano R."/>
            <person name="Hamelin R.C."/>
            <person name="Lopes-Bezerra L.M."/>
            <person name="Vasconcelos A.T."/>
            <person name="de Hoog S."/>
            <person name="de Camargo Z.P."/>
            <person name="Felipe M.S."/>
        </authorList>
    </citation>
    <scope>NUCLEOTIDE SEQUENCE [LARGE SCALE GENOMIC DNA]</scope>
    <source>
        <strain evidence="7 8">1099-18</strain>
    </source>
</reference>
<feature type="domain" description="Zn(2)-C6 fungal-type" evidence="6">
    <location>
        <begin position="27"/>
        <end position="61"/>
    </location>
</feature>
<keyword evidence="1" id="KW-0479">Metal-binding</keyword>
<dbReference type="InterPro" id="IPR036864">
    <property type="entry name" value="Zn2-C6_fun-type_DNA-bd_sf"/>
</dbReference>
<dbReference type="CDD" id="cd00067">
    <property type="entry name" value="GAL4"/>
    <property type="match status" value="1"/>
</dbReference>
<dbReference type="KEGG" id="ssck:SPSK_07008"/>
<evidence type="ECO:0000256" key="4">
    <source>
        <dbReference type="ARBA" id="ARBA00023242"/>
    </source>
</evidence>
<dbReference type="Proteomes" id="UP000033710">
    <property type="component" value="Unassembled WGS sequence"/>
</dbReference>
<proteinExistence type="predicted"/>